<reference evidence="2" key="1">
    <citation type="submission" date="2024-06" db="EMBL/GenBank/DDBJ databases">
        <title>Kribbella sp. strain HUAS MG21 genome sequences.</title>
        <authorList>
            <person name="Mo P."/>
        </authorList>
    </citation>
    <scope>NUCLEOTIDE SEQUENCE</scope>
    <source>
        <strain evidence="2">HUAS MG21</strain>
    </source>
</reference>
<keyword evidence="1" id="KW-0472">Membrane</keyword>
<sequence>MQLATVLVIAALVMAALGVVAAVRHRLILSSALIVGGLVLGLGSTSYLD</sequence>
<gene>
    <name evidence="2" type="ORF">ABN611_30145</name>
</gene>
<evidence type="ECO:0000313" key="2">
    <source>
        <dbReference type="EMBL" id="XBV22814.1"/>
    </source>
</evidence>
<feature type="transmembrane region" description="Helical" evidence="1">
    <location>
        <begin position="28"/>
        <end position="48"/>
    </location>
</feature>
<keyword evidence="1" id="KW-0812">Transmembrane</keyword>
<accession>A0AAU7T7J6</accession>
<dbReference type="RefSeq" id="WP_350275653.1">
    <property type="nucleotide sequence ID" value="NZ_CP158165.1"/>
</dbReference>
<protein>
    <submittedName>
        <fullName evidence="2">Uncharacterized protein</fullName>
    </submittedName>
</protein>
<keyword evidence="1" id="KW-1133">Transmembrane helix</keyword>
<organism evidence="2">
    <name type="scientific">Kribbella sp. HUAS MG21</name>
    <dbReference type="NCBI Taxonomy" id="3160966"/>
    <lineage>
        <taxon>Bacteria</taxon>
        <taxon>Bacillati</taxon>
        <taxon>Actinomycetota</taxon>
        <taxon>Actinomycetes</taxon>
        <taxon>Propionibacteriales</taxon>
        <taxon>Kribbellaceae</taxon>
        <taxon>Kribbella</taxon>
    </lineage>
</organism>
<name>A0AAU7T7J6_9ACTN</name>
<dbReference type="AlphaFoldDB" id="A0AAU7T7J6"/>
<dbReference type="EMBL" id="CP158165">
    <property type="protein sequence ID" value="XBV22814.1"/>
    <property type="molecule type" value="Genomic_DNA"/>
</dbReference>
<evidence type="ECO:0000256" key="1">
    <source>
        <dbReference type="SAM" id="Phobius"/>
    </source>
</evidence>
<proteinExistence type="predicted"/>